<gene>
    <name evidence="2" type="ORF">CC1G_07729</name>
</gene>
<feature type="compositionally biased region" description="Polar residues" evidence="1">
    <location>
        <begin position="113"/>
        <end position="127"/>
    </location>
</feature>
<dbReference type="eggNOG" id="ENOG502SVG9">
    <property type="taxonomic scope" value="Eukaryota"/>
</dbReference>
<dbReference type="EMBL" id="AACS02000009">
    <property type="protein sequence ID" value="EAU89503.2"/>
    <property type="molecule type" value="Genomic_DNA"/>
</dbReference>
<dbReference type="VEuPathDB" id="FungiDB:CC1G_07729"/>
<accession>A8NBY2</accession>
<dbReference type="KEGG" id="cci:CC1G_07729"/>
<dbReference type="InParanoid" id="A8NBY2"/>
<feature type="compositionally biased region" description="Low complexity" evidence="1">
    <location>
        <begin position="128"/>
        <end position="143"/>
    </location>
</feature>
<feature type="compositionally biased region" description="Low complexity" evidence="1">
    <location>
        <begin position="159"/>
        <end position="189"/>
    </location>
</feature>
<proteinExistence type="predicted"/>
<dbReference type="OrthoDB" id="4980495at2759"/>
<dbReference type="HOGENOM" id="CLU_630150_0_0_1"/>
<name>A8NBY2_COPC7</name>
<dbReference type="RefSeq" id="XP_001832342.2">
    <property type="nucleotide sequence ID" value="XM_001832290.2"/>
</dbReference>
<evidence type="ECO:0000313" key="2">
    <source>
        <dbReference type="EMBL" id="EAU89503.2"/>
    </source>
</evidence>
<dbReference type="Proteomes" id="UP000001861">
    <property type="component" value="Unassembled WGS sequence"/>
</dbReference>
<feature type="compositionally biased region" description="Low complexity" evidence="1">
    <location>
        <begin position="214"/>
        <end position="224"/>
    </location>
</feature>
<comment type="caution">
    <text evidence="2">The sequence shown here is derived from an EMBL/GenBank/DDBJ whole genome shotgun (WGS) entry which is preliminary data.</text>
</comment>
<reference evidence="2 3" key="1">
    <citation type="journal article" date="2010" name="Proc. Natl. Acad. Sci. U.S.A.">
        <title>Insights into evolution of multicellular fungi from the assembled chromosomes of the mushroom Coprinopsis cinerea (Coprinus cinereus).</title>
        <authorList>
            <person name="Stajich J.E."/>
            <person name="Wilke S.K."/>
            <person name="Ahren D."/>
            <person name="Au C.H."/>
            <person name="Birren B.W."/>
            <person name="Borodovsky M."/>
            <person name="Burns C."/>
            <person name="Canback B."/>
            <person name="Casselton L.A."/>
            <person name="Cheng C.K."/>
            <person name="Deng J."/>
            <person name="Dietrich F.S."/>
            <person name="Fargo D.C."/>
            <person name="Farman M.L."/>
            <person name="Gathman A.C."/>
            <person name="Goldberg J."/>
            <person name="Guigo R."/>
            <person name="Hoegger P.J."/>
            <person name="Hooker J.B."/>
            <person name="Huggins A."/>
            <person name="James T.Y."/>
            <person name="Kamada T."/>
            <person name="Kilaru S."/>
            <person name="Kodira C."/>
            <person name="Kues U."/>
            <person name="Kupfer D."/>
            <person name="Kwan H.S."/>
            <person name="Lomsadze A."/>
            <person name="Li W."/>
            <person name="Lilly W.W."/>
            <person name="Ma L.J."/>
            <person name="Mackey A.J."/>
            <person name="Manning G."/>
            <person name="Martin F."/>
            <person name="Muraguchi H."/>
            <person name="Natvig D.O."/>
            <person name="Palmerini H."/>
            <person name="Ramesh M.A."/>
            <person name="Rehmeyer C.J."/>
            <person name="Roe B.A."/>
            <person name="Shenoy N."/>
            <person name="Stanke M."/>
            <person name="Ter-Hovhannisyan V."/>
            <person name="Tunlid A."/>
            <person name="Velagapudi R."/>
            <person name="Vision T.J."/>
            <person name="Zeng Q."/>
            <person name="Zolan M.E."/>
            <person name="Pukkila P.J."/>
        </authorList>
    </citation>
    <scope>NUCLEOTIDE SEQUENCE [LARGE SCALE GENOMIC DNA]</scope>
    <source>
        <strain evidence="3">Okayama-7 / 130 / ATCC MYA-4618 / FGSC 9003</strain>
    </source>
</reference>
<dbReference type="AlphaFoldDB" id="A8NBY2"/>
<evidence type="ECO:0000313" key="3">
    <source>
        <dbReference type="Proteomes" id="UP000001861"/>
    </source>
</evidence>
<organism evidence="2 3">
    <name type="scientific">Coprinopsis cinerea (strain Okayama-7 / 130 / ATCC MYA-4618 / FGSC 9003)</name>
    <name type="common">Inky cap fungus</name>
    <name type="synonym">Hormographiella aspergillata</name>
    <dbReference type="NCBI Taxonomy" id="240176"/>
    <lineage>
        <taxon>Eukaryota</taxon>
        <taxon>Fungi</taxon>
        <taxon>Dikarya</taxon>
        <taxon>Basidiomycota</taxon>
        <taxon>Agaricomycotina</taxon>
        <taxon>Agaricomycetes</taxon>
        <taxon>Agaricomycetidae</taxon>
        <taxon>Agaricales</taxon>
        <taxon>Agaricineae</taxon>
        <taxon>Psathyrellaceae</taxon>
        <taxon>Coprinopsis</taxon>
    </lineage>
</organism>
<protein>
    <submittedName>
        <fullName evidence="2">Uncharacterized protein</fullName>
    </submittedName>
</protein>
<evidence type="ECO:0000256" key="1">
    <source>
        <dbReference type="SAM" id="MobiDB-lite"/>
    </source>
</evidence>
<dbReference type="OMA" id="REQIYNW"/>
<dbReference type="GeneID" id="6008826"/>
<sequence>MSDPRVKPRLPKSYTEQQLAFLKSHLPEFERRSHGSVRGDAKKYALVQAQKFIDTYGLPHEFHTLEEGDSRFKEQIYNWFKNTVGRNRRKAEGKPRSVKKQSIEQAIIDKSGDSSTSLSPTVAWTSIQAQVTPQPTQQQQQQASLTGYATQHVDHATHPSTSSSPVMTASSQQQQQQQHQQQPISIGQQLGYGGMVQGPSMASHSNTPGPTPQQPQQQQTQPGTHAHPISTHAVSMAPMNLTQNITQDTLRDAFLSPNLDPSILAQMIQSFVLSHPSHTPLTPVVEALFGATLSENPHTLVSRFQEASRYFPPSLVHAGACGSLAASRALFTQIRKNSVWVPVASLLGTSTGGGSGLVSPHGYGRGAAGVGVGVGVGVGPASTSSSLTEDMQRIAVERQRRKDHIHWARIHAAALESGMIGLGREGGPDSTGAYTYTSARVFSEMVARDAVWEDDEAEWVAGIFVLRAVIRTAIRGDRRQRDEYAEMLRVYEGRWKEIKDEVRQTMATEVLVSAKEELDRLDEALNS</sequence>
<keyword evidence="3" id="KW-1185">Reference proteome</keyword>
<feature type="region of interest" description="Disordered" evidence="1">
    <location>
        <begin position="87"/>
        <end position="228"/>
    </location>
</feature>